<proteinExistence type="predicted"/>
<dbReference type="CDD" id="cd01300">
    <property type="entry name" value="YtcJ_like"/>
    <property type="match status" value="1"/>
</dbReference>
<dbReference type="GO" id="GO:0016810">
    <property type="term" value="F:hydrolase activity, acting on carbon-nitrogen (but not peptide) bonds"/>
    <property type="evidence" value="ECO:0007669"/>
    <property type="project" value="InterPro"/>
</dbReference>
<evidence type="ECO:0000313" key="2">
    <source>
        <dbReference type="EMBL" id="EGB14250.1"/>
    </source>
</evidence>
<organism evidence="2 3">
    <name type="scientific">Pseudodesulfovibrio mercurii</name>
    <dbReference type="NCBI Taxonomy" id="641491"/>
    <lineage>
        <taxon>Bacteria</taxon>
        <taxon>Pseudomonadati</taxon>
        <taxon>Thermodesulfobacteriota</taxon>
        <taxon>Desulfovibrionia</taxon>
        <taxon>Desulfovibrionales</taxon>
        <taxon>Desulfovibrionaceae</taxon>
    </lineage>
</organism>
<feature type="domain" description="Amidohydrolase 3" evidence="1">
    <location>
        <begin position="52"/>
        <end position="509"/>
    </location>
</feature>
<dbReference type="Pfam" id="PF07969">
    <property type="entry name" value="Amidohydro_3"/>
    <property type="match status" value="1"/>
</dbReference>
<dbReference type="OrthoDB" id="5485695at2"/>
<dbReference type="EMBL" id="CP003220">
    <property type="protein sequence ID" value="EGB14250.1"/>
    <property type="molecule type" value="Genomic_DNA"/>
</dbReference>
<dbReference type="Gene3D" id="2.30.40.10">
    <property type="entry name" value="Urease, subunit C, domain 1"/>
    <property type="match status" value="1"/>
</dbReference>
<gene>
    <name evidence="2" type="ORF">DND132_1037</name>
</gene>
<dbReference type="RefSeq" id="WP_014321678.1">
    <property type="nucleotide sequence ID" value="NC_016803.1"/>
</dbReference>
<evidence type="ECO:0000313" key="3">
    <source>
        <dbReference type="Proteomes" id="UP000007845"/>
    </source>
</evidence>
<dbReference type="InterPro" id="IPR033932">
    <property type="entry name" value="YtcJ-like"/>
</dbReference>
<keyword evidence="2" id="KW-0378">Hydrolase</keyword>
<dbReference type="SUPFAM" id="SSF51556">
    <property type="entry name" value="Metallo-dependent hydrolases"/>
    <property type="match status" value="1"/>
</dbReference>
<dbReference type="KEGG" id="ddn:DND132_1037"/>
<evidence type="ECO:0000259" key="1">
    <source>
        <dbReference type="Pfam" id="PF07969"/>
    </source>
</evidence>
<dbReference type="AlphaFoldDB" id="F0JBD1"/>
<reference evidence="2 3" key="1">
    <citation type="journal article" date="2011" name="J. Bacteriol.">
        <title>Genome sequence of the mercury-methylating strain Desulfovibrio desulfuricans ND132.</title>
        <authorList>
            <person name="Brown S.D."/>
            <person name="Gilmour C.C."/>
            <person name="Kucken A.M."/>
            <person name="Wall J.D."/>
            <person name="Elias D.A."/>
            <person name="Brandt C.C."/>
            <person name="Podar M."/>
            <person name="Chertkov O."/>
            <person name="Held B."/>
            <person name="Bruce D.C."/>
            <person name="Detter J.C."/>
            <person name="Tapia R."/>
            <person name="Han C.S."/>
            <person name="Goodwin L.A."/>
            <person name="Cheng J.F."/>
            <person name="Pitluck S."/>
            <person name="Woyke T."/>
            <person name="Mikhailova N."/>
            <person name="Ivanova N.N."/>
            <person name="Han J."/>
            <person name="Lucas S."/>
            <person name="Lapidus A.L."/>
            <person name="Land M.L."/>
            <person name="Hauser L.J."/>
            <person name="Palumbo A.V."/>
        </authorList>
    </citation>
    <scope>NUCLEOTIDE SEQUENCE [LARGE SCALE GENOMIC DNA]</scope>
    <source>
        <strain evidence="2 3">ND132</strain>
    </source>
</reference>
<dbReference type="SUPFAM" id="SSF51338">
    <property type="entry name" value="Composite domain of metallo-dependent hydrolases"/>
    <property type="match status" value="1"/>
</dbReference>
<keyword evidence="3" id="KW-1185">Reference proteome</keyword>
<protein>
    <submittedName>
        <fullName evidence="2">Amidohydrolase 3</fullName>
    </submittedName>
</protein>
<dbReference type="InterPro" id="IPR011059">
    <property type="entry name" value="Metal-dep_hydrolase_composite"/>
</dbReference>
<dbReference type="InterPro" id="IPR013108">
    <property type="entry name" value="Amidohydro_3"/>
</dbReference>
<dbReference type="PANTHER" id="PTHR22642">
    <property type="entry name" value="IMIDAZOLONEPROPIONASE"/>
    <property type="match status" value="1"/>
</dbReference>
<dbReference type="SMR" id="F0JBD1"/>
<accession>F0JBD1</accession>
<dbReference type="Gene3D" id="3.20.20.140">
    <property type="entry name" value="Metal-dependent hydrolases"/>
    <property type="match status" value="1"/>
</dbReference>
<dbReference type="Gene3D" id="3.10.310.70">
    <property type="match status" value="1"/>
</dbReference>
<dbReference type="Proteomes" id="UP000007845">
    <property type="component" value="Chromosome"/>
</dbReference>
<name>F0JBD1_9BACT</name>
<dbReference type="HOGENOM" id="CLU_009942_3_1_7"/>
<dbReference type="InterPro" id="IPR032466">
    <property type="entry name" value="Metal_Hydrolase"/>
</dbReference>
<dbReference type="STRING" id="641491.DND132_1037"/>
<sequence>MLEDHYLLINGNIISMDGRDNRYEAMAVENGRILRVGANDDMADLAEAGWPVTDLKGKTVLPGFIDTHQHLGLTGQVLNGIDFQGTRTLRTVFEKVREAATIAAPGAWVLGYTLNDFSLEEGRMPIKEELDAVCADNPVMIVHSSWHMCALNSLALEILAPPADLPGMDLKPNGEPTGVVRDPGAPDFIFPAVSTRTPVEVKLASFRKACEAALKQGITTLHCLEGGGFGPGDTRIVHDNLDKLPVNVVLWNQVMDVDETVGMGLTRIGGCICADGAIDAYTAALFEPYLNQPGNRGTLNFTQEEMDAFVLASHKAGLQVAVHCETDRAIEQVLSAMEKAIAAYPRADHRHRIEHCEIPTVDQVERMGRAGILAGMQPAFIHYLVDMEDYEKRFGWDRLRWMHPYRTMLDNNVIMTGGSDCPVTPHGPLTGIQTAVLHPIEEERLTPMEAIRMFTIDAAYSAFDEANRGSIEPGKIADLVILSADPTEVPPETIREIKIVKTVVEGKPVEDPRDGPAA</sequence>
<dbReference type="PANTHER" id="PTHR22642:SF22">
    <property type="entry name" value="EXOENZYMES REGULATORY PROTEIN AEPA"/>
    <property type="match status" value="1"/>
</dbReference>
<dbReference type="eggNOG" id="COG1574">
    <property type="taxonomic scope" value="Bacteria"/>
</dbReference>